<dbReference type="PaxDb" id="4113-PGSC0003DMT400094863"/>
<reference evidence="3" key="2">
    <citation type="submission" date="2015-06" db="UniProtKB">
        <authorList>
            <consortium name="EnsemblPlants"/>
        </authorList>
    </citation>
    <scope>IDENTIFICATION</scope>
    <source>
        <strain evidence="3">DM1-3 516 R44</strain>
    </source>
</reference>
<evidence type="ECO:0000313" key="4">
    <source>
        <dbReference type="Proteomes" id="UP000011115"/>
    </source>
</evidence>
<evidence type="ECO:0000256" key="1">
    <source>
        <dbReference type="SAM" id="MobiDB-lite"/>
    </source>
</evidence>
<feature type="transmembrane region" description="Helical" evidence="2">
    <location>
        <begin position="82"/>
        <end position="103"/>
    </location>
</feature>
<organism evidence="3 4">
    <name type="scientific">Solanum tuberosum</name>
    <name type="common">Potato</name>
    <dbReference type="NCBI Taxonomy" id="4113"/>
    <lineage>
        <taxon>Eukaryota</taxon>
        <taxon>Viridiplantae</taxon>
        <taxon>Streptophyta</taxon>
        <taxon>Embryophyta</taxon>
        <taxon>Tracheophyta</taxon>
        <taxon>Spermatophyta</taxon>
        <taxon>Magnoliopsida</taxon>
        <taxon>eudicotyledons</taxon>
        <taxon>Gunneridae</taxon>
        <taxon>Pentapetalae</taxon>
        <taxon>asterids</taxon>
        <taxon>lamiids</taxon>
        <taxon>Solanales</taxon>
        <taxon>Solanaceae</taxon>
        <taxon>Solanoideae</taxon>
        <taxon>Solaneae</taxon>
        <taxon>Solanum</taxon>
    </lineage>
</organism>
<sequence>MAKSSLPSSTVTRKSSRNKNKGKTSSAIFIDFEYSDDLIPPVSVASSLDKTLVHIRVVDLDILSSLDCHIKNLFEFQGWADIFYVPMVVYEPLFACFMLIFALQKLEKLNL</sequence>
<feature type="compositionally biased region" description="Polar residues" evidence="1">
    <location>
        <begin position="1"/>
        <end position="13"/>
    </location>
</feature>
<dbReference type="HOGENOM" id="CLU_2162932_0_0_1"/>
<dbReference type="Gramene" id="PGSC0003DMT400094863">
    <property type="protein sequence ID" value="PGSC0003DMT400094863"/>
    <property type="gene ID" value="PGSC0003DMG400044434"/>
</dbReference>
<keyword evidence="2" id="KW-0472">Membrane</keyword>
<accession>M1DV15</accession>
<name>M1DV15_SOLTU</name>
<keyword evidence="2" id="KW-1133">Transmembrane helix</keyword>
<dbReference type="AlphaFoldDB" id="M1DV15"/>
<dbReference type="Proteomes" id="UP000011115">
    <property type="component" value="Unassembled WGS sequence"/>
</dbReference>
<dbReference type="EnsemblPlants" id="PGSC0003DMT400094863">
    <property type="protein sequence ID" value="PGSC0003DMT400094863"/>
    <property type="gene ID" value="PGSC0003DMG400044434"/>
</dbReference>
<protein>
    <submittedName>
        <fullName evidence="3">Uncharacterized protein</fullName>
    </submittedName>
</protein>
<evidence type="ECO:0000313" key="3">
    <source>
        <dbReference type="EnsemblPlants" id="PGSC0003DMT400094863"/>
    </source>
</evidence>
<feature type="region of interest" description="Disordered" evidence="1">
    <location>
        <begin position="1"/>
        <end position="22"/>
    </location>
</feature>
<keyword evidence="2" id="KW-0812">Transmembrane</keyword>
<dbReference type="InParanoid" id="M1DV15"/>
<evidence type="ECO:0000256" key="2">
    <source>
        <dbReference type="SAM" id="Phobius"/>
    </source>
</evidence>
<reference evidence="4" key="1">
    <citation type="journal article" date="2011" name="Nature">
        <title>Genome sequence and analysis of the tuber crop potato.</title>
        <authorList>
            <consortium name="The Potato Genome Sequencing Consortium"/>
        </authorList>
    </citation>
    <scope>NUCLEOTIDE SEQUENCE [LARGE SCALE GENOMIC DNA]</scope>
    <source>
        <strain evidence="4">cv. DM1-3 516 R44</strain>
    </source>
</reference>
<proteinExistence type="predicted"/>
<keyword evidence="4" id="KW-1185">Reference proteome</keyword>